<dbReference type="GeneID" id="70183127"/>
<dbReference type="AlphaFoldDB" id="A0A9P8Y8H8"/>
<evidence type="ECO:0000313" key="2">
    <source>
        <dbReference type="EMBL" id="KAH7033062.1"/>
    </source>
</evidence>
<dbReference type="RefSeq" id="XP_046013894.1">
    <property type="nucleotide sequence ID" value="XM_046153581.1"/>
</dbReference>
<protein>
    <submittedName>
        <fullName evidence="2">Uncharacterized protein</fullName>
    </submittedName>
</protein>
<proteinExistence type="predicted"/>
<accession>A0A9P8Y8H8</accession>
<dbReference type="EMBL" id="JAGTJQ010000004">
    <property type="protein sequence ID" value="KAH7033062.1"/>
    <property type="molecule type" value="Genomic_DNA"/>
</dbReference>
<gene>
    <name evidence="2" type="ORF">B0I36DRAFT_320687</name>
</gene>
<feature type="region of interest" description="Disordered" evidence="1">
    <location>
        <begin position="116"/>
        <end position="212"/>
    </location>
</feature>
<name>A0A9P8Y8H8_9PEZI</name>
<sequence length="212" mass="23172">MSLEAITLVLLSKLEELSPTTAAALADEDLQLFCDMAERLGFPLTICLDTTKTSNVAFCLAGKAKELLLQQHSSGLRRLIFDGAIETVIRARLGPENPDQRLQFLKAVEEGQKSMRVAETADEEGGTVDDATPDDGHAAEQEQGATAVGRMEVESTTPITQMVGPTVEQIRTKLPAKRPREVDLEDISSTDSSDGENTTEMPQKKKWKGDWQ</sequence>
<reference evidence="2" key="1">
    <citation type="journal article" date="2021" name="Nat. Commun.">
        <title>Genetic determinants of endophytism in the Arabidopsis root mycobiome.</title>
        <authorList>
            <person name="Mesny F."/>
            <person name="Miyauchi S."/>
            <person name="Thiergart T."/>
            <person name="Pickel B."/>
            <person name="Atanasova L."/>
            <person name="Karlsson M."/>
            <person name="Huettel B."/>
            <person name="Barry K.W."/>
            <person name="Haridas S."/>
            <person name="Chen C."/>
            <person name="Bauer D."/>
            <person name="Andreopoulos W."/>
            <person name="Pangilinan J."/>
            <person name="LaButti K."/>
            <person name="Riley R."/>
            <person name="Lipzen A."/>
            <person name="Clum A."/>
            <person name="Drula E."/>
            <person name="Henrissat B."/>
            <person name="Kohler A."/>
            <person name="Grigoriev I.V."/>
            <person name="Martin F.M."/>
            <person name="Hacquard S."/>
        </authorList>
    </citation>
    <scope>NUCLEOTIDE SEQUENCE</scope>
    <source>
        <strain evidence="2">MPI-CAGE-CH-0230</strain>
    </source>
</reference>
<feature type="compositionally biased region" description="Acidic residues" evidence="1">
    <location>
        <begin position="120"/>
        <end position="133"/>
    </location>
</feature>
<feature type="compositionally biased region" description="Polar residues" evidence="1">
    <location>
        <begin position="189"/>
        <end position="201"/>
    </location>
</feature>
<dbReference type="Proteomes" id="UP000756346">
    <property type="component" value="Unassembled WGS sequence"/>
</dbReference>
<evidence type="ECO:0000313" key="3">
    <source>
        <dbReference type="Proteomes" id="UP000756346"/>
    </source>
</evidence>
<keyword evidence="3" id="KW-1185">Reference proteome</keyword>
<evidence type="ECO:0000256" key="1">
    <source>
        <dbReference type="SAM" id="MobiDB-lite"/>
    </source>
</evidence>
<organism evidence="2 3">
    <name type="scientific">Microdochium trichocladiopsis</name>
    <dbReference type="NCBI Taxonomy" id="1682393"/>
    <lineage>
        <taxon>Eukaryota</taxon>
        <taxon>Fungi</taxon>
        <taxon>Dikarya</taxon>
        <taxon>Ascomycota</taxon>
        <taxon>Pezizomycotina</taxon>
        <taxon>Sordariomycetes</taxon>
        <taxon>Xylariomycetidae</taxon>
        <taxon>Xylariales</taxon>
        <taxon>Microdochiaceae</taxon>
        <taxon>Microdochium</taxon>
    </lineage>
</organism>
<comment type="caution">
    <text evidence="2">The sequence shown here is derived from an EMBL/GenBank/DDBJ whole genome shotgun (WGS) entry which is preliminary data.</text>
</comment>